<comment type="similarity">
    <text evidence="2">Belongs to the Rht family.</text>
</comment>
<evidence type="ECO:0000256" key="1">
    <source>
        <dbReference type="ARBA" id="ARBA00004651"/>
    </source>
</evidence>
<keyword evidence="6 7" id="KW-0472">Membrane</keyword>
<dbReference type="PIRSF" id="PIRSF006324">
    <property type="entry name" value="LeuE"/>
    <property type="match status" value="1"/>
</dbReference>
<evidence type="ECO:0000313" key="8">
    <source>
        <dbReference type="EMBL" id="MCX5469435.1"/>
    </source>
</evidence>
<dbReference type="AlphaFoldDB" id="A0A9X3IIZ3"/>
<accession>A0A9X3IIZ3</accession>
<gene>
    <name evidence="8" type="ORF">OSH00_17055</name>
</gene>
<feature type="transmembrane region" description="Helical" evidence="7">
    <location>
        <begin position="6"/>
        <end position="24"/>
    </location>
</feature>
<evidence type="ECO:0000256" key="2">
    <source>
        <dbReference type="ARBA" id="ARBA00007928"/>
    </source>
</evidence>
<keyword evidence="9" id="KW-1185">Reference proteome</keyword>
<feature type="transmembrane region" description="Helical" evidence="7">
    <location>
        <begin position="149"/>
        <end position="170"/>
    </location>
</feature>
<keyword evidence="4 7" id="KW-0812">Transmembrane</keyword>
<comment type="caution">
    <text evidence="8">The sequence shown here is derived from an EMBL/GenBank/DDBJ whole genome shotgun (WGS) entry which is preliminary data.</text>
</comment>
<name>A0A9X3IIZ3_9GAMM</name>
<dbReference type="Pfam" id="PF01810">
    <property type="entry name" value="LysE"/>
    <property type="match status" value="1"/>
</dbReference>
<dbReference type="EMBL" id="JAPKMY010000011">
    <property type="protein sequence ID" value="MCX5469435.1"/>
    <property type="molecule type" value="Genomic_DNA"/>
</dbReference>
<feature type="transmembrane region" description="Helical" evidence="7">
    <location>
        <begin position="67"/>
        <end position="87"/>
    </location>
</feature>
<feature type="transmembrane region" description="Helical" evidence="7">
    <location>
        <begin position="36"/>
        <end position="61"/>
    </location>
</feature>
<feature type="transmembrane region" description="Helical" evidence="7">
    <location>
        <begin position="107"/>
        <end position="129"/>
    </location>
</feature>
<keyword evidence="5 7" id="KW-1133">Transmembrane helix</keyword>
<dbReference type="PANTHER" id="PTHR30086">
    <property type="entry name" value="ARGININE EXPORTER PROTEIN ARGO"/>
    <property type="match status" value="1"/>
</dbReference>
<evidence type="ECO:0000256" key="3">
    <source>
        <dbReference type="ARBA" id="ARBA00022475"/>
    </source>
</evidence>
<protein>
    <submittedName>
        <fullName evidence="8">LysE family translocator</fullName>
    </submittedName>
</protein>
<evidence type="ECO:0000256" key="4">
    <source>
        <dbReference type="ARBA" id="ARBA00022692"/>
    </source>
</evidence>
<evidence type="ECO:0000256" key="5">
    <source>
        <dbReference type="ARBA" id="ARBA00022989"/>
    </source>
</evidence>
<proteinExistence type="inferred from homology"/>
<dbReference type="Proteomes" id="UP001146019">
    <property type="component" value="Unassembled WGS sequence"/>
</dbReference>
<dbReference type="PANTHER" id="PTHR30086:SF14">
    <property type="entry name" value="HOMOSERINE_HOMOSERINE LACTONE EFFLUX PROTEIN"/>
    <property type="match status" value="1"/>
</dbReference>
<dbReference type="InterPro" id="IPR001123">
    <property type="entry name" value="LeuE-type"/>
</dbReference>
<sequence length="213" mass="23806">MSFEFLITSLIVVISPGTGAIYTIATGISRGTKASLIAAIACTLGIIPHIFIAILGLAFVFTMSSSVFMILKFLGVTYLLYMAWSALQEKGSFQFEQNETKHSSLKIIKHAIFINLFNPKLPLFFLAFLPQFISSHTAQPILDMLGLSLIFMLLTLVVFIFYGCFAAIMRRYVLGKPSVLKWLRRIFSMSFVGLSMKLLFSSNHESFTLFLSV</sequence>
<reference evidence="8" key="1">
    <citation type="submission" date="2022-11" db="EMBL/GenBank/DDBJ databases">
        <title>Biodiversity and phylogenetic relationships of bacteria.</title>
        <authorList>
            <person name="Machado R.A.R."/>
            <person name="Bhat A."/>
            <person name="Loulou A."/>
            <person name="Kallel S."/>
        </authorList>
    </citation>
    <scope>NUCLEOTIDE SEQUENCE</scope>
    <source>
        <strain evidence="8">A-IN1</strain>
    </source>
</reference>
<evidence type="ECO:0000313" key="9">
    <source>
        <dbReference type="Proteomes" id="UP001146019"/>
    </source>
</evidence>
<organism evidence="8 9">
    <name type="scientific">Acinetobacter nematophilus</name>
    <dbReference type="NCBI Taxonomy" id="2994642"/>
    <lineage>
        <taxon>Bacteria</taxon>
        <taxon>Pseudomonadati</taxon>
        <taxon>Pseudomonadota</taxon>
        <taxon>Gammaproteobacteria</taxon>
        <taxon>Moraxellales</taxon>
        <taxon>Moraxellaceae</taxon>
        <taxon>Acinetobacter</taxon>
    </lineage>
</organism>
<evidence type="ECO:0000256" key="6">
    <source>
        <dbReference type="ARBA" id="ARBA00023136"/>
    </source>
</evidence>
<keyword evidence="3" id="KW-1003">Cell membrane</keyword>
<comment type="subcellular location">
    <subcellularLocation>
        <location evidence="1">Cell membrane</location>
        <topology evidence="1">Multi-pass membrane protein</topology>
    </subcellularLocation>
</comment>
<dbReference type="GO" id="GO:0005886">
    <property type="term" value="C:plasma membrane"/>
    <property type="evidence" value="ECO:0007669"/>
    <property type="project" value="UniProtKB-SubCell"/>
</dbReference>
<dbReference type="RefSeq" id="WP_266131426.1">
    <property type="nucleotide sequence ID" value="NZ_JAPKMY010000011.1"/>
</dbReference>
<evidence type="ECO:0000256" key="7">
    <source>
        <dbReference type="SAM" id="Phobius"/>
    </source>
</evidence>
<dbReference type="GO" id="GO:0042970">
    <property type="term" value="F:homoserine transmembrane transporter activity"/>
    <property type="evidence" value="ECO:0007669"/>
    <property type="project" value="TreeGrafter"/>
</dbReference>